<proteinExistence type="predicted"/>
<name>A0A9W7E0X3_9STRA</name>
<comment type="caution">
    <text evidence="2">The sequence shown here is derived from an EMBL/GenBank/DDBJ whole genome shotgun (WGS) entry which is preliminary data.</text>
</comment>
<feature type="compositionally biased region" description="Acidic residues" evidence="1">
    <location>
        <begin position="64"/>
        <end position="81"/>
    </location>
</feature>
<reference evidence="3" key="1">
    <citation type="journal article" date="2023" name="Commun. Biol.">
        <title>Genome analysis of Parmales, the sister group of diatoms, reveals the evolutionary specialization of diatoms from phago-mixotrophs to photoautotrophs.</title>
        <authorList>
            <person name="Ban H."/>
            <person name="Sato S."/>
            <person name="Yoshikawa S."/>
            <person name="Yamada K."/>
            <person name="Nakamura Y."/>
            <person name="Ichinomiya M."/>
            <person name="Sato N."/>
            <person name="Blanc-Mathieu R."/>
            <person name="Endo H."/>
            <person name="Kuwata A."/>
            <person name="Ogata H."/>
        </authorList>
    </citation>
    <scope>NUCLEOTIDE SEQUENCE [LARGE SCALE GENOMIC DNA]</scope>
</reference>
<sequence>MKLASVETLLNLHNELTRLAQLEEKKNGGTSKQKEQQTFEKNFEGMFLTPTNDTPPKDGGEDKKEDDDEEDGSDDNDDEIKTEENPNPNLSPTSVPTVIESFSCAYWPQSDEVTNLPSPLLHGRMFVTAAGLYFVGWGKFKLILEFERIKETKKQSTLSGAVDNALLLVCDDGKEYFFGR</sequence>
<gene>
    <name evidence="2" type="ORF">TL16_g03436</name>
</gene>
<evidence type="ECO:0000313" key="2">
    <source>
        <dbReference type="EMBL" id="GMH62237.1"/>
    </source>
</evidence>
<evidence type="ECO:0000313" key="3">
    <source>
        <dbReference type="Proteomes" id="UP001162640"/>
    </source>
</evidence>
<feature type="compositionally biased region" description="Polar residues" evidence="1">
    <location>
        <begin position="85"/>
        <end position="94"/>
    </location>
</feature>
<protein>
    <submittedName>
        <fullName evidence="2">Uncharacterized protein</fullName>
    </submittedName>
</protein>
<dbReference type="Proteomes" id="UP001162640">
    <property type="component" value="Unassembled WGS sequence"/>
</dbReference>
<dbReference type="AlphaFoldDB" id="A0A9W7E0X3"/>
<dbReference type="Gene3D" id="2.30.29.30">
    <property type="entry name" value="Pleckstrin-homology domain (PH domain)/Phosphotyrosine-binding domain (PTB)"/>
    <property type="match status" value="1"/>
</dbReference>
<dbReference type="InterPro" id="IPR011993">
    <property type="entry name" value="PH-like_dom_sf"/>
</dbReference>
<accession>A0A9W7E0X3</accession>
<evidence type="ECO:0000256" key="1">
    <source>
        <dbReference type="SAM" id="MobiDB-lite"/>
    </source>
</evidence>
<organism evidence="2 3">
    <name type="scientific">Triparma laevis f. inornata</name>
    <dbReference type="NCBI Taxonomy" id="1714386"/>
    <lineage>
        <taxon>Eukaryota</taxon>
        <taxon>Sar</taxon>
        <taxon>Stramenopiles</taxon>
        <taxon>Ochrophyta</taxon>
        <taxon>Bolidophyceae</taxon>
        <taxon>Parmales</taxon>
        <taxon>Triparmaceae</taxon>
        <taxon>Triparma</taxon>
    </lineage>
</organism>
<feature type="compositionally biased region" description="Basic and acidic residues" evidence="1">
    <location>
        <begin position="21"/>
        <end position="43"/>
    </location>
</feature>
<dbReference type="EMBL" id="BLQM01000090">
    <property type="protein sequence ID" value="GMH62237.1"/>
    <property type="molecule type" value="Genomic_DNA"/>
</dbReference>
<feature type="region of interest" description="Disordered" evidence="1">
    <location>
        <begin position="20"/>
        <end position="94"/>
    </location>
</feature>